<dbReference type="Pfam" id="PF00082">
    <property type="entry name" value="Peptidase_S8"/>
    <property type="match status" value="1"/>
</dbReference>
<keyword evidence="7" id="KW-0865">Zymogen</keyword>
<evidence type="ECO:0000313" key="10">
    <source>
        <dbReference type="Proteomes" id="UP000002247"/>
    </source>
</evidence>
<dbReference type="GO" id="GO:0008240">
    <property type="term" value="F:tripeptidyl-peptidase activity"/>
    <property type="evidence" value="ECO:0007669"/>
    <property type="project" value="TreeGrafter"/>
</dbReference>
<dbReference type="EMBL" id="CP001958">
    <property type="protein sequence ID" value="ADG97618.1"/>
    <property type="molecule type" value="Genomic_DNA"/>
</dbReference>
<dbReference type="GO" id="GO:0046872">
    <property type="term" value="F:metal ion binding"/>
    <property type="evidence" value="ECO:0007669"/>
    <property type="project" value="UniProtKB-KW"/>
</dbReference>
<evidence type="ECO:0000256" key="7">
    <source>
        <dbReference type="ARBA" id="ARBA00023145"/>
    </source>
</evidence>
<proteinExistence type="predicted"/>
<dbReference type="OrthoDB" id="3480681at2"/>
<dbReference type="CDD" id="cd11377">
    <property type="entry name" value="Pro-peptidase_S53"/>
    <property type="match status" value="1"/>
</dbReference>
<sequence>MTQPRYTPLPGSEREAPLLAARSNATAARASRAQTASATVVLRRRSELPEALVLDQQFISSDELAARYGADPVDIEKVRSVLERFKVSVVEVDAASRRVKVEGAVADIERAFNIALHSASGTDPHSGRGFEYRYRTGVLSVPAELGGIVTAVLGLDNRRQAETRLRVVPAAALGSSYTPVQLGEIYNFPQDATGAGQRIAIIELGGGYTPAGLRRYFASLGVVPPKVAAVSVDGAQNAPGPDPGADGEVQLDVEVAGALAPGAHVLVYFAPNTDQGFLDAVSQAAHATPPPTAISISWGASEDSWTASARDALNQALRDAAALGVTVTAAAGDSGSSDGVPDRRAHVDFPASSPYVLATGGTSLRADPATGVVQSETVWNDSQGSTGGGVSDVFPRPAWQAHVDVPHAGRGVPDVSAVADPATGYQVLVDNQPAVIGGTSAVAPLWAALVARLAESLGRPLGLLQPLVYPRTPGSTAYPGFRDITIGNNGAYKAGKGWDAATGLGVPDGTELLAHLRGLNGSE</sequence>
<dbReference type="InterPro" id="IPR015366">
    <property type="entry name" value="S53_propep"/>
</dbReference>
<dbReference type="STRING" id="640132.Srot_1146"/>
<evidence type="ECO:0000256" key="4">
    <source>
        <dbReference type="ARBA" id="ARBA00022801"/>
    </source>
</evidence>
<keyword evidence="4" id="KW-0378">Hydrolase</keyword>
<dbReference type="PANTHER" id="PTHR14218:SF15">
    <property type="entry name" value="TRIPEPTIDYL-PEPTIDASE 1"/>
    <property type="match status" value="1"/>
</dbReference>
<keyword evidence="6" id="KW-0106">Calcium</keyword>
<dbReference type="GO" id="GO:0006508">
    <property type="term" value="P:proteolysis"/>
    <property type="evidence" value="ECO:0007669"/>
    <property type="project" value="UniProtKB-KW"/>
</dbReference>
<dbReference type="Pfam" id="PF09286">
    <property type="entry name" value="Pro-kuma_activ"/>
    <property type="match status" value="1"/>
</dbReference>
<keyword evidence="3" id="KW-0479">Metal-binding</keyword>
<gene>
    <name evidence="9" type="ordered locus">Srot_1146</name>
</gene>
<dbReference type="InterPro" id="IPR036852">
    <property type="entry name" value="Peptidase_S8/S53_dom_sf"/>
</dbReference>
<dbReference type="SUPFAM" id="SSF52743">
    <property type="entry name" value="Subtilisin-like"/>
    <property type="match status" value="1"/>
</dbReference>
<dbReference type="Proteomes" id="UP000002247">
    <property type="component" value="Chromosome"/>
</dbReference>
<comment type="cofactor">
    <cofactor evidence="1">
        <name>Ca(2+)</name>
        <dbReference type="ChEBI" id="CHEBI:29108"/>
    </cofactor>
</comment>
<dbReference type="InterPro" id="IPR030400">
    <property type="entry name" value="Sedolisin_dom"/>
</dbReference>
<dbReference type="HOGENOM" id="CLU_012501_0_1_11"/>
<dbReference type="AlphaFoldDB" id="D6ZF94"/>
<name>D6ZF94_SEGRD</name>
<reference evidence="9 10" key="1">
    <citation type="journal article" date="2010" name="Stand. Genomic Sci.">
        <title>Complete genome sequence of Segniliparus rotundus type strain (CDC 1076).</title>
        <authorList>
            <person name="Sikorski J."/>
            <person name="Lapidus A."/>
            <person name="Copeland A."/>
            <person name="Misra M."/>
            <person name="Glavina Del Rio T."/>
            <person name="Nolan M."/>
            <person name="Lucas S."/>
            <person name="Chen F."/>
            <person name="Tice H."/>
            <person name="Cheng J.F."/>
            <person name="Jando M."/>
            <person name="Schneider S."/>
            <person name="Bruce D."/>
            <person name="Goodwin L."/>
            <person name="Pitluck S."/>
            <person name="Liolios K."/>
            <person name="Mikhailova N."/>
            <person name="Pati A."/>
            <person name="Ivanova N."/>
            <person name="Mavromatis K."/>
            <person name="Chen A."/>
            <person name="Palaniappan K."/>
            <person name="Chertkov O."/>
            <person name="Land M."/>
            <person name="Hauser L."/>
            <person name="Chang Y.J."/>
            <person name="Jeffries C.D."/>
            <person name="Brettin T."/>
            <person name="Detter J.C."/>
            <person name="Han C."/>
            <person name="Rohde M."/>
            <person name="Goker M."/>
            <person name="Bristow J."/>
            <person name="Eisen J.A."/>
            <person name="Markowitz V."/>
            <person name="Hugenholtz P."/>
            <person name="Kyrpides N.C."/>
            <person name="Klenk H.P."/>
        </authorList>
    </citation>
    <scope>NUCLEOTIDE SEQUENCE [LARGE SCALE GENOMIC DNA]</scope>
    <source>
        <strain evidence="10">ATCC BAA-972 / CDC 1076 / CIP 108378 / DSM 44985 / JCM 13578</strain>
    </source>
</reference>
<dbReference type="CDD" id="cd04056">
    <property type="entry name" value="Peptidases_S53"/>
    <property type="match status" value="1"/>
</dbReference>
<protein>
    <submittedName>
        <fullName evidence="9">Peptidase S53 propeptide</fullName>
    </submittedName>
</protein>
<organism evidence="9 10">
    <name type="scientific">Segniliparus rotundus (strain ATCC BAA-972 / CDC 1076 / CIP 108378 / DSM 44985 / JCM 13578)</name>
    <dbReference type="NCBI Taxonomy" id="640132"/>
    <lineage>
        <taxon>Bacteria</taxon>
        <taxon>Bacillati</taxon>
        <taxon>Actinomycetota</taxon>
        <taxon>Actinomycetes</taxon>
        <taxon>Mycobacteriales</taxon>
        <taxon>Segniliparaceae</taxon>
        <taxon>Segniliparus</taxon>
    </lineage>
</organism>
<keyword evidence="5" id="KW-0720">Serine protease</keyword>
<keyword evidence="2" id="KW-0645">Protease</keyword>
<evidence type="ECO:0000256" key="3">
    <source>
        <dbReference type="ARBA" id="ARBA00022723"/>
    </source>
</evidence>
<feature type="domain" description="Peptidase S53" evidence="8">
    <location>
        <begin position="176"/>
        <end position="519"/>
    </location>
</feature>
<dbReference type="RefSeq" id="WP_013138074.1">
    <property type="nucleotide sequence ID" value="NC_014168.1"/>
</dbReference>
<dbReference type="PANTHER" id="PTHR14218">
    <property type="entry name" value="PROTEASE S8 TRIPEPTIDYL PEPTIDASE I CLN2"/>
    <property type="match status" value="1"/>
</dbReference>
<evidence type="ECO:0000256" key="6">
    <source>
        <dbReference type="ARBA" id="ARBA00022837"/>
    </source>
</evidence>
<dbReference type="GO" id="GO:0004252">
    <property type="term" value="F:serine-type endopeptidase activity"/>
    <property type="evidence" value="ECO:0007669"/>
    <property type="project" value="InterPro"/>
</dbReference>
<dbReference type="InterPro" id="IPR000209">
    <property type="entry name" value="Peptidase_S8/S53_dom"/>
</dbReference>
<dbReference type="PROSITE" id="PS51695">
    <property type="entry name" value="SEDOLISIN"/>
    <property type="match status" value="1"/>
</dbReference>
<evidence type="ECO:0000256" key="5">
    <source>
        <dbReference type="ARBA" id="ARBA00022825"/>
    </source>
</evidence>
<evidence type="ECO:0000256" key="1">
    <source>
        <dbReference type="ARBA" id="ARBA00001913"/>
    </source>
</evidence>
<dbReference type="KEGG" id="srt:Srot_1146"/>
<dbReference type="Gene3D" id="3.40.50.200">
    <property type="entry name" value="Peptidase S8/S53 domain"/>
    <property type="match status" value="1"/>
</dbReference>
<keyword evidence="10" id="KW-1185">Reference proteome</keyword>
<dbReference type="InterPro" id="IPR050819">
    <property type="entry name" value="Tripeptidyl-peptidase_I"/>
</dbReference>
<accession>D6ZF94</accession>
<dbReference type="SUPFAM" id="SSF54897">
    <property type="entry name" value="Protease propeptides/inhibitors"/>
    <property type="match status" value="1"/>
</dbReference>
<evidence type="ECO:0000259" key="8">
    <source>
        <dbReference type="PROSITE" id="PS51695"/>
    </source>
</evidence>
<dbReference type="SMART" id="SM00944">
    <property type="entry name" value="Pro-kuma_activ"/>
    <property type="match status" value="1"/>
</dbReference>
<evidence type="ECO:0000256" key="2">
    <source>
        <dbReference type="ARBA" id="ARBA00022670"/>
    </source>
</evidence>
<dbReference type="eggNOG" id="COG4934">
    <property type="taxonomic scope" value="Bacteria"/>
</dbReference>
<evidence type="ECO:0000313" key="9">
    <source>
        <dbReference type="EMBL" id="ADG97618.1"/>
    </source>
</evidence>